<dbReference type="InParanoid" id="D7FJH1"/>
<dbReference type="Proteomes" id="UP000002630">
    <property type="component" value="Linkage Group LG17"/>
</dbReference>
<evidence type="ECO:0000313" key="2">
    <source>
        <dbReference type="Proteomes" id="UP000002630"/>
    </source>
</evidence>
<evidence type="ECO:0000313" key="1">
    <source>
        <dbReference type="EMBL" id="CBJ29074.1"/>
    </source>
</evidence>
<dbReference type="InterPro" id="IPR014756">
    <property type="entry name" value="Ig_E-set"/>
</dbReference>
<keyword evidence="2" id="KW-1185">Reference proteome</keyword>
<name>D7FJH1_ECTSI</name>
<dbReference type="EMBL" id="FN647953">
    <property type="protein sequence ID" value="CBJ29074.1"/>
    <property type="molecule type" value="Genomic_DNA"/>
</dbReference>
<dbReference type="AlphaFoldDB" id="D7FJH1"/>
<reference evidence="1 2" key="1">
    <citation type="journal article" date="2010" name="Nature">
        <title>The Ectocarpus genome and the independent evolution of multicellularity in brown algae.</title>
        <authorList>
            <person name="Cock J.M."/>
            <person name="Sterck L."/>
            <person name="Rouze P."/>
            <person name="Scornet D."/>
            <person name="Allen A.E."/>
            <person name="Amoutzias G."/>
            <person name="Anthouard V."/>
            <person name="Artiguenave F."/>
            <person name="Aury J.M."/>
            <person name="Badger J.H."/>
            <person name="Beszteri B."/>
            <person name="Billiau K."/>
            <person name="Bonnet E."/>
            <person name="Bothwell J.H."/>
            <person name="Bowler C."/>
            <person name="Boyen C."/>
            <person name="Brownlee C."/>
            <person name="Carrano C.J."/>
            <person name="Charrier B."/>
            <person name="Cho G.Y."/>
            <person name="Coelho S.M."/>
            <person name="Collen J."/>
            <person name="Corre E."/>
            <person name="Da Silva C."/>
            <person name="Delage L."/>
            <person name="Delaroque N."/>
            <person name="Dittami S.M."/>
            <person name="Doulbeau S."/>
            <person name="Elias M."/>
            <person name="Farnham G."/>
            <person name="Gachon C.M."/>
            <person name="Gschloessl B."/>
            <person name="Heesch S."/>
            <person name="Jabbari K."/>
            <person name="Jubin C."/>
            <person name="Kawai H."/>
            <person name="Kimura K."/>
            <person name="Kloareg B."/>
            <person name="Kupper F.C."/>
            <person name="Lang D."/>
            <person name="Le Bail A."/>
            <person name="Leblanc C."/>
            <person name="Lerouge P."/>
            <person name="Lohr M."/>
            <person name="Lopez P.J."/>
            <person name="Martens C."/>
            <person name="Maumus F."/>
            <person name="Michel G."/>
            <person name="Miranda-Saavedra D."/>
            <person name="Morales J."/>
            <person name="Moreau H."/>
            <person name="Motomura T."/>
            <person name="Nagasato C."/>
            <person name="Napoli C.A."/>
            <person name="Nelson D.R."/>
            <person name="Nyvall-Collen P."/>
            <person name="Peters A.F."/>
            <person name="Pommier C."/>
            <person name="Potin P."/>
            <person name="Poulain J."/>
            <person name="Quesneville H."/>
            <person name="Read B."/>
            <person name="Rensing S.A."/>
            <person name="Ritter A."/>
            <person name="Rousvoal S."/>
            <person name="Samanta M."/>
            <person name="Samson G."/>
            <person name="Schroeder D.C."/>
            <person name="Segurens B."/>
            <person name="Strittmatter M."/>
            <person name="Tonon T."/>
            <person name="Tregear J.W."/>
            <person name="Valentin K."/>
            <person name="von Dassow P."/>
            <person name="Yamagishi T."/>
            <person name="Van de Peer Y."/>
            <person name="Wincker P."/>
        </authorList>
    </citation>
    <scope>NUCLEOTIDE SEQUENCE [LARGE SCALE GENOMIC DNA]</scope>
    <source>
        <strain evidence="2">Ec32 / CCAP1310/4</strain>
    </source>
</reference>
<dbReference type="Gene3D" id="2.60.40.10">
    <property type="entry name" value="Immunoglobulins"/>
    <property type="match status" value="1"/>
</dbReference>
<accession>D7FJH1</accession>
<dbReference type="SUPFAM" id="SSF81296">
    <property type="entry name" value="E set domains"/>
    <property type="match status" value="1"/>
</dbReference>
<proteinExistence type="predicted"/>
<protein>
    <submittedName>
        <fullName evidence="1">Uncharacterized protein</fullName>
    </submittedName>
</protein>
<dbReference type="EMBL" id="FN649742">
    <property type="protein sequence ID" value="CBJ29074.1"/>
    <property type="molecule type" value="Genomic_DNA"/>
</dbReference>
<dbReference type="InterPro" id="IPR013783">
    <property type="entry name" value="Ig-like_fold"/>
</dbReference>
<gene>
    <name evidence="1" type="ORF">Esi_0133_0091</name>
</gene>
<dbReference type="OrthoDB" id="10282038at2759"/>
<sequence length="485" mass="52315">MYACGASFCCSSSTSSSSSSQGGDQTYPVLPDDLGAGSDICNLTAYAIDPVDPFDNEEVFKGATVRLQNFSTWWYTSTLGQDPNEASNRSASDSGNASVLLGDPGVYFACLVSDEDRCIAADCVEFVVYQPNYDFFQVSSTNIGAIVTIHFNMASSNANSGDWGWVLGGTDPTFTVQDAHDLIQEFGSSEVYARFSEGCWFYLGAAAVLDRPFLCSRDPDTELAALQASTLNREYQYGSIEFYSVASGNLSIWYAVDEDYDFVMVHHYHTCGIEILPPESFVVNATSDLIVVAEPEQGEDCDVGDGIPLEISSMPVTTSYVNIPASIFFQGSMKNVTNKYTSLSINLPVTGAHLVVVLLESGGTLGTLDIVSIPGEPYAPNSVVSSKPPTSMVQHSSANVSFSCRDFYSNDITFGYGDDAFQAWMSTSSQQIPERVSDVGNGSYVVELSTHNESETTLFFVQRDKLNIPGSPFEVRSLPGVVIAG</sequence>
<organism evidence="1 2">
    <name type="scientific">Ectocarpus siliculosus</name>
    <name type="common">Brown alga</name>
    <name type="synonym">Conferva siliculosa</name>
    <dbReference type="NCBI Taxonomy" id="2880"/>
    <lineage>
        <taxon>Eukaryota</taxon>
        <taxon>Sar</taxon>
        <taxon>Stramenopiles</taxon>
        <taxon>Ochrophyta</taxon>
        <taxon>PX clade</taxon>
        <taxon>Phaeophyceae</taxon>
        <taxon>Ectocarpales</taxon>
        <taxon>Ectocarpaceae</taxon>
        <taxon>Ectocarpus</taxon>
    </lineage>
</organism>